<dbReference type="EMBL" id="CP021434">
    <property type="protein sequence ID" value="ARU59771.1"/>
    <property type="molecule type" value="Genomic_DNA"/>
</dbReference>
<evidence type="ECO:0000313" key="3">
    <source>
        <dbReference type="Proteomes" id="UP000195437"/>
    </source>
</evidence>
<proteinExistence type="predicted"/>
<keyword evidence="1" id="KW-1133">Transmembrane helix</keyword>
<dbReference type="Proteomes" id="UP000195437">
    <property type="component" value="Chromosome"/>
</dbReference>
<protein>
    <recommendedName>
        <fullName evidence="4">Phage holin</fullName>
    </recommendedName>
</protein>
<dbReference type="AlphaFoldDB" id="A0A1Y0IH28"/>
<sequence>MEPTAVNLAVRDILLVGMELGMFVLLVVLHRWKLKAVRYYRTKTTVRQREWLNLIGQEAFHYAERAFTHYDGPAKLNEAVKYVLERSDSHGVDVTYPEIRAVIEKAWAETK</sequence>
<evidence type="ECO:0000313" key="2">
    <source>
        <dbReference type="EMBL" id="ARU59771.1"/>
    </source>
</evidence>
<reference evidence="3" key="1">
    <citation type="submission" date="2017-05" db="EMBL/GenBank/DDBJ databases">
        <authorList>
            <person name="Sung H."/>
        </authorList>
    </citation>
    <scope>NUCLEOTIDE SEQUENCE [LARGE SCALE GENOMIC DNA]</scope>
    <source>
        <strain evidence="3">AR23208</strain>
    </source>
</reference>
<dbReference type="Pfam" id="PF09682">
    <property type="entry name" value="Phage_holin_6_1"/>
    <property type="match status" value="1"/>
</dbReference>
<dbReference type="KEGG" id="tum:CBW65_00930"/>
<evidence type="ECO:0000256" key="1">
    <source>
        <dbReference type="SAM" id="Phobius"/>
    </source>
</evidence>
<evidence type="ECO:0008006" key="4">
    <source>
        <dbReference type="Google" id="ProtNLM"/>
    </source>
</evidence>
<accession>A0A1Y0IH28</accession>
<organism evidence="2 3">
    <name type="scientific">Tumebacillus avium</name>
    <dbReference type="NCBI Taxonomy" id="1903704"/>
    <lineage>
        <taxon>Bacteria</taxon>
        <taxon>Bacillati</taxon>
        <taxon>Bacillota</taxon>
        <taxon>Bacilli</taxon>
        <taxon>Bacillales</taxon>
        <taxon>Alicyclobacillaceae</taxon>
        <taxon>Tumebacillus</taxon>
    </lineage>
</organism>
<dbReference type="InterPro" id="IPR010026">
    <property type="entry name" value="Phage_holin_LL-H"/>
</dbReference>
<keyword evidence="1" id="KW-0472">Membrane</keyword>
<feature type="transmembrane region" description="Helical" evidence="1">
    <location>
        <begin position="13"/>
        <end position="32"/>
    </location>
</feature>
<keyword evidence="3" id="KW-1185">Reference proteome</keyword>
<keyword evidence="1" id="KW-0812">Transmembrane</keyword>
<name>A0A1Y0IH28_9BACL</name>
<gene>
    <name evidence="2" type="ORF">CBW65_00930</name>
</gene>